<dbReference type="SUPFAM" id="SSF46934">
    <property type="entry name" value="UBA-like"/>
    <property type="match status" value="1"/>
</dbReference>
<evidence type="ECO:0000313" key="3">
    <source>
        <dbReference type="Proteomes" id="UP001187192"/>
    </source>
</evidence>
<dbReference type="Proteomes" id="UP001187192">
    <property type="component" value="Unassembled WGS sequence"/>
</dbReference>
<dbReference type="InterPro" id="IPR038981">
    <property type="entry name" value="CID5/CID6"/>
</dbReference>
<name>A0AA88CYX9_FICCA</name>
<dbReference type="PROSITE" id="PS51140">
    <property type="entry name" value="CUE"/>
    <property type="match status" value="1"/>
</dbReference>
<gene>
    <name evidence="2" type="ORF">TIFTF001_006667</name>
</gene>
<dbReference type="Gene3D" id="1.10.8.10">
    <property type="entry name" value="DNA helicase RuvA subunit, C-terminal domain"/>
    <property type="match status" value="1"/>
</dbReference>
<dbReference type="EMBL" id="BTGU01000006">
    <property type="protein sequence ID" value="GMN37255.1"/>
    <property type="molecule type" value="Genomic_DNA"/>
</dbReference>
<dbReference type="PANTHER" id="PTHR37252">
    <property type="entry name" value="POLYADENYLATE-BINDING PROTEIN-INTERACTING PROTEIN 6"/>
    <property type="match status" value="1"/>
</dbReference>
<dbReference type="CDD" id="cd14371">
    <property type="entry name" value="CUE_CID7_like"/>
    <property type="match status" value="1"/>
</dbReference>
<evidence type="ECO:0000259" key="1">
    <source>
        <dbReference type="PROSITE" id="PS51140"/>
    </source>
</evidence>
<dbReference type="GO" id="GO:0043130">
    <property type="term" value="F:ubiquitin binding"/>
    <property type="evidence" value="ECO:0007669"/>
    <property type="project" value="InterPro"/>
</dbReference>
<comment type="caution">
    <text evidence="2">The sequence shown here is derived from an EMBL/GenBank/DDBJ whole genome shotgun (WGS) entry which is preliminary data.</text>
</comment>
<keyword evidence="3" id="KW-1185">Reference proteome</keyword>
<dbReference type="AlphaFoldDB" id="A0AA88CYX9"/>
<dbReference type="InterPro" id="IPR003892">
    <property type="entry name" value="CUE"/>
</dbReference>
<protein>
    <recommendedName>
        <fullName evidence="1">CUE domain-containing protein</fullName>
    </recommendedName>
</protein>
<reference evidence="2" key="1">
    <citation type="submission" date="2023-07" db="EMBL/GenBank/DDBJ databases">
        <title>draft genome sequence of fig (Ficus carica).</title>
        <authorList>
            <person name="Takahashi T."/>
            <person name="Nishimura K."/>
        </authorList>
    </citation>
    <scope>NUCLEOTIDE SEQUENCE</scope>
</reference>
<dbReference type="PANTHER" id="PTHR37252:SF3">
    <property type="entry name" value="POLYADENYLATE-BINDING PROTEIN-INTERACTING PROTEIN 6"/>
    <property type="match status" value="1"/>
</dbReference>
<evidence type="ECO:0000313" key="2">
    <source>
        <dbReference type="EMBL" id="GMN37255.1"/>
    </source>
</evidence>
<dbReference type="InterPro" id="IPR009060">
    <property type="entry name" value="UBA-like_sf"/>
</dbReference>
<feature type="domain" description="CUE" evidence="1">
    <location>
        <begin position="85"/>
        <end position="128"/>
    </location>
</feature>
<dbReference type="InterPro" id="IPR041806">
    <property type="entry name" value="CID5/6/7_CUE"/>
</dbReference>
<organism evidence="2 3">
    <name type="scientific">Ficus carica</name>
    <name type="common">Common fig</name>
    <dbReference type="NCBI Taxonomy" id="3494"/>
    <lineage>
        <taxon>Eukaryota</taxon>
        <taxon>Viridiplantae</taxon>
        <taxon>Streptophyta</taxon>
        <taxon>Embryophyta</taxon>
        <taxon>Tracheophyta</taxon>
        <taxon>Spermatophyta</taxon>
        <taxon>Magnoliopsida</taxon>
        <taxon>eudicotyledons</taxon>
        <taxon>Gunneridae</taxon>
        <taxon>Pentapetalae</taxon>
        <taxon>rosids</taxon>
        <taxon>fabids</taxon>
        <taxon>Rosales</taxon>
        <taxon>Moraceae</taxon>
        <taxon>Ficeae</taxon>
        <taxon>Ficus</taxon>
    </lineage>
</organism>
<proteinExistence type="predicted"/>
<dbReference type="Pfam" id="PF02845">
    <property type="entry name" value="CUE"/>
    <property type="match status" value="1"/>
</dbReference>
<sequence>MKPGVSTLNPYAAAYIPLSKRDSQPEEVPKNQLRHKAVLGGDFRGTAAQLGQDVFSMKSRSVHGSYSGSSQYESEVLEKQMMDLEFDMVMDYLQTAFPGLSKQSLADVYFANNGDIEATVDMLSQLEFHIDESFEGLPDTLDIGDVSESGSLSHCASLKQKNVPGAAEGDLSMGTRDVYSKAMVVQLSYACFQSSLLLGTPCFCLTGQKSRAVCCLACSLHFLLKWKVIFAC</sequence>
<accession>A0AA88CYX9</accession>